<dbReference type="GO" id="GO:0009007">
    <property type="term" value="F:site-specific DNA-methyltransferase (adenine-specific) activity"/>
    <property type="evidence" value="ECO:0007669"/>
    <property type="project" value="UniProtKB-EC"/>
</dbReference>
<evidence type="ECO:0000259" key="5">
    <source>
        <dbReference type="Pfam" id="PF20473"/>
    </source>
</evidence>
<proteinExistence type="predicted"/>
<dbReference type="Proteomes" id="UP000054495">
    <property type="component" value="Unassembled WGS sequence"/>
</dbReference>
<feature type="domain" description="MmeI-like DNA-methyltransferase" evidence="5">
    <location>
        <begin position="45"/>
        <end position="301"/>
    </location>
</feature>
<dbReference type="PANTHER" id="PTHR33841:SF1">
    <property type="entry name" value="DNA METHYLTRANSFERASE A"/>
    <property type="match status" value="1"/>
</dbReference>
<protein>
    <recommendedName>
        <fullName evidence="1">site-specific DNA-methyltransferase (adenine-specific)</fullName>
        <ecNumber evidence="1">2.1.1.72</ecNumber>
    </recommendedName>
</protein>
<dbReference type="EC" id="2.1.1.72" evidence="1"/>
<dbReference type="EMBL" id="KE128357">
    <property type="protein sequence ID" value="EPB65454.1"/>
    <property type="molecule type" value="Genomic_DNA"/>
</dbReference>
<sequence>MIQAVVIPEYRSDLGMHYTSVPNILKLIRPLFLDDLYETFENSKTIPQLRKLVNRIAKIKFFDPACGSGNFLIITYKEIRLLEIKILQRIIDLTPNPELEFTSIQLSQFYGIELDDFAHEMAILSLWLAEHQMNKVFEEQLFDYGKSKPILPLKQAGKIVQGNAARVDWKEVCPITNNDEVYIIGNPPYLGSRNQDEEQKNDLELVFKKDYKSLDYVSIWFYKGAKYIEGHNAQLAFVSTNSICQGLLVALTWQRILNEQIEIGFAYQSFKWVNNAKGNAGVTVIIVGVRNKSTQPKYLFKDNIRKEAKNINAYLMDSVDIYIPELMKPISVSFPKMNFGNMPADG</sequence>
<evidence type="ECO:0000256" key="1">
    <source>
        <dbReference type="ARBA" id="ARBA00011900"/>
    </source>
</evidence>
<dbReference type="Pfam" id="PF20473">
    <property type="entry name" value="MmeI_Mtase"/>
    <property type="match status" value="1"/>
</dbReference>
<dbReference type="InterPro" id="IPR050953">
    <property type="entry name" value="N4_N6_ade-DNA_methylase"/>
</dbReference>
<dbReference type="GO" id="GO:0032259">
    <property type="term" value="P:methylation"/>
    <property type="evidence" value="ECO:0007669"/>
    <property type="project" value="UniProtKB-KW"/>
</dbReference>
<keyword evidence="7" id="KW-1185">Reference proteome</keyword>
<evidence type="ECO:0000313" key="6">
    <source>
        <dbReference type="EMBL" id="EPB65454.1"/>
    </source>
</evidence>
<dbReference type="AlphaFoldDB" id="A0A0D6L3U7"/>
<dbReference type="PANTHER" id="PTHR33841">
    <property type="entry name" value="DNA METHYLTRANSFERASE YEEA-RELATED"/>
    <property type="match status" value="1"/>
</dbReference>
<evidence type="ECO:0000256" key="4">
    <source>
        <dbReference type="ARBA" id="ARBA00047942"/>
    </source>
</evidence>
<feature type="non-terminal residue" evidence="6">
    <location>
        <position position="346"/>
    </location>
</feature>
<evidence type="ECO:0000256" key="3">
    <source>
        <dbReference type="ARBA" id="ARBA00022679"/>
    </source>
</evidence>
<gene>
    <name evidence="6" type="ORF">ANCCEY_15482</name>
</gene>
<keyword evidence="3" id="KW-0808">Transferase</keyword>
<evidence type="ECO:0000313" key="7">
    <source>
        <dbReference type="Proteomes" id="UP000054495"/>
    </source>
</evidence>
<organism evidence="6 7">
    <name type="scientific">Ancylostoma ceylanicum</name>
    <dbReference type="NCBI Taxonomy" id="53326"/>
    <lineage>
        <taxon>Eukaryota</taxon>
        <taxon>Metazoa</taxon>
        <taxon>Ecdysozoa</taxon>
        <taxon>Nematoda</taxon>
        <taxon>Chromadorea</taxon>
        <taxon>Rhabditida</taxon>
        <taxon>Rhabditina</taxon>
        <taxon>Rhabditomorpha</taxon>
        <taxon>Strongyloidea</taxon>
        <taxon>Ancylostomatidae</taxon>
        <taxon>Ancylostomatinae</taxon>
        <taxon>Ancylostoma</taxon>
    </lineage>
</organism>
<comment type="catalytic activity">
    <reaction evidence="4">
        <text>a 2'-deoxyadenosine in DNA + S-adenosyl-L-methionine = an N(6)-methyl-2'-deoxyadenosine in DNA + S-adenosyl-L-homocysteine + H(+)</text>
        <dbReference type="Rhea" id="RHEA:15197"/>
        <dbReference type="Rhea" id="RHEA-COMP:12418"/>
        <dbReference type="Rhea" id="RHEA-COMP:12419"/>
        <dbReference type="ChEBI" id="CHEBI:15378"/>
        <dbReference type="ChEBI" id="CHEBI:57856"/>
        <dbReference type="ChEBI" id="CHEBI:59789"/>
        <dbReference type="ChEBI" id="CHEBI:90615"/>
        <dbReference type="ChEBI" id="CHEBI:90616"/>
        <dbReference type="EC" id="2.1.1.72"/>
    </reaction>
</comment>
<name>A0A0D6L3U7_9BILA</name>
<dbReference type="SUPFAM" id="SSF53335">
    <property type="entry name" value="S-adenosyl-L-methionine-dependent methyltransferases"/>
    <property type="match status" value="1"/>
</dbReference>
<dbReference type="InterPro" id="IPR046816">
    <property type="entry name" value="MmeI_Mtase"/>
</dbReference>
<dbReference type="InterPro" id="IPR029063">
    <property type="entry name" value="SAM-dependent_MTases_sf"/>
</dbReference>
<keyword evidence="2" id="KW-0489">Methyltransferase</keyword>
<dbReference type="Gene3D" id="3.40.50.150">
    <property type="entry name" value="Vaccinia Virus protein VP39"/>
    <property type="match status" value="1"/>
</dbReference>
<accession>A0A0D6L3U7</accession>
<reference evidence="6 7" key="1">
    <citation type="submission" date="2013-05" db="EMBL/GenBank/DDBJ databases">
        <title>Draft genome of the parasitic nematode Anyclostoma ceylanicum.</title>
        <authorList>
            <person name="Mitreva M."/>
        </authorList>
    </citation>
    <scope>NUCLEOTIDE SEQUENCE [LARGE SCALE GENOMIC DNA]</scope>
</reference>
<evidence type="ECO:0000256" key="2">
    <source>
        <dbReference type="ARBA" id="ARBA00022603"/>
    </source>
</evidence>